<dbReference type="Proteomes" id="UP000187209">
    <property type="component" value="Unassembled WGS sequence"/>
</dbReference>
<dbReference type="Pfam" id="PF17800">
    <property type="entry name" value="NPL"/>
    <property type="match status" value="1"/>
</dbReference>
<evidence type="ECO:0000259" key="1">
    <source>
        <dbReference type="Pfam" id="PF17800"/>
    </source>
</evidence>
<evidence type="ECO:0000313" key="3">
    <source>
        <dbReference type="Proteomes" id="UP000187209"/>
    </source>
</evidence>
<dbReference type="InterPro" id="IPR041232">
    <property type="entry name" value="NPL"/>
</dbReference>
<feature type="domain" description="Nucleoplasmin-like" evidence="1">
    <location>
        <begin position="2"/>
        <end position="92"/>
    </location>
</feature>
<evidence type="ECO:0000313" key="2">
    <source>
        <dbReference type="EMBL" id="OMJ84739.1"/>
    </source>
</evidence>
<dbReference type="Gene3D" id="2.60.120.340">
    <property type="entry name" value="Nucleoplasmin core domain"/>
    <property type="match status" value="1"/>
</dbReference>
<dbReference type="OrthoDB" id="278736at2759"/>
<gene>
    <name evidence="2" type="ORF">SteCoe_14131</name>
</gene>
<dbReference type="EMBL" id="MPUH01000260">
    <property type="protein sequence ID" value="OMJ84739.1"/>
    <property type="molecule type" value="Genomic_DNA"/>
</dbReference>
<reference evidence="2 3" key="1">
    <citation type="submission" date="2016-11" db="EMBL/GenBank/DDBJ databases">
        <title>The macronuclear genome of Stentor coeruleus: a giant cell with tiny introns.</title>
        <authorList>
            <person name="Slabodnick M."/>
            <person name="Ruby J.G."/>
            <person name="Reiff S.B."/>
            <person name="Swart E.C."/>
            <person name="Gosai S."/>
            <person name="Prabakaran S."/>
            <person name="Witkowska E."/>
            <person name="Larue G.E."/>
            <person name="Fisher S."/>
            <person name="Freeman R.M."/>
            <person name="Gunawardena J."/>
            <person name="Chu W."/>
            <person name="Stover N.A."/>
            <person name="Gregory B.D."/>
            <person name="Nowacki M."/>
            <person name="Derisi J."/>
            <person name="Roy S.W."/>
            <person name="Marshall W.F."/>
            <person name="Sood P."/>
        </authorList>
    </citation>
    <scope>NUCLEOTIDE SEQUENCE [LARGE SCALE GENOMIC DNA]</scope>
    <source>
        <strain evidence="2">WM001</strain>
    </source>
</reference>
<dbReference type="AlphaFoldDB" id="A0A1R2C6X2"/>
<proteinExistence type="predicted"/>
<sequence length="97" mass="10667">MFWGQAIEQGTTVNLSAFSSKGDIVHLSHINLQDINSEGKTTVFITSEGKKFPLASLSKTMSQADFDLYLQTQNNTVFSVQGKGKVNLLGYFPPSHK</sequence>
<keyword evidence="3" id="KW-1185">Reference proteome</keyword>
<organism evidence="2 3">
    <name type="scientific">Stentor coeruleus</name>
    <dbReference type="NCBI Taxonomy" id="5963"/>
    <lineage>
        <taxon>Eukaryota</taxon>
        <taxon>Sar</taxon>
        <taxon>Alveolata</taxon>
        <taxon>Ciliophora</taxon>
        <taxon>Postciliodesmatophora</taxon>
        <taxon>Heterotrichea</taxon>
        <taxon>Heterotrichida</taxon>
        <taxon>Stentoridae</taxon>
        <taxon>Stentor</taxon>
    </lineage>
</organism>
<accession>A0A1R2C6X2</accession>
<comment type="caution">
    <text evidence="2">The sequence shown here is derived from an EMBL/GenBank/DDBJ whole genome shotgun (WGS) entry which is preliminary data.</text>
</comment>
<protein>
    <recommendedName>
        <fullName evidence="1">Nucleoplasmin-like domain-containing protein</fullName>
    </recommendedName>
</protein>
<name>A0A1R2C6X2_9CILI</name>